<accession>A0ABW9KPZ9</accession>
<dbReference type="PROSITE" id="PS51257">
    <property type="entry name" value="PROKAR_LIPOPROTEIN"/>
    <property type="match status" value="1"/>
</dbReference>
<dbReference type="Pfam" id="PF02585">
    <property type="entry name" value="PIG-L"/>
    <property type="match status" value="1"/>
</dbReference>
<dbReference type="EMBL" id="JBJYXY010000001">
    <property type="protein sequence ID" value="MFN2977182.1"/>
    <property type="molecule type" value="Genomic_DNA"/>
</dbReference>
<keyword evidence="3" id="KW-1185">Reference proteome</keyword>
<dbReference type="Proteomes" id="UP001634747">
    <property type="component" value="Unassembled WGS sequence"/>
</dbReference>
<evidence type="ECO:0000256" key="1">
    <source>
        <dbReference type="SAM" id="SignalP"/>
    </source>
</evidence>
<dbReference type="Gene3D" id="3.40.50.10320">
    <property type="entry name" value="LmbE-like"/>
    <property type="match status" value="1"/>
</dbReference>
<evidence type="ECO:0000313" key="2">
    <source>
        <dbReference type="EMBL" id="MFN2977182.1"/>
    </source>
</evidence>
<dbReference type="SUPFAM" id="SSF52317">
    <property type="entry name" value="Class I glutamine amidotransferase-like"/>
    <property type="match status" value="1"/>
</dbReference>
<dbReference type="SUPFAM" id="SSF102588">
    <property type="entry name" value="LmbE-like"/>
    <property type="match status" value="1"/>
</dbReference>
<dbReference type="CDD" id="cd03143">
    <property type="entry name" value="A4_beta-galactosidase_middle_domain"/>
    <property type="match status" value="1"/>
</dbReference>
<sequence>MKQMRQHLLGQGVRKRVATIALAAVSSSCLPIPAQQSSATPSATVPWRQQQDAYAEPLPFDRGAAGLAQSLRKLSTRASLIQINAHPDDEDGGMLSYESRAVGADVSLLALNRGEGGQNVMTGDFWDALGILRTQEHLQANHFYGDHLYYTRVADFGFSKTLEEALAQWGHDRVLEDVVRVVRTVRPMVVTSVFAGYVSDGHGHHQTAGVMAQEVFKAAADPKMFPDQIKEGLRPWAPLKVYARVPFARVTEKGIFDYATGKWEPVVFKNYVTGEVMHQVPAATIEVPEGTYDPSLGESYFQLAREGLNEQKSQNGGVGRPPAGQFDSPYHLYATRVEGGHPPAHEQSFFDGIDTTLPGIADYLQGAEAGSAREKLQGIAQQVSDASAAFDARHPERCAPALGRGLQQTRALILDLQQPNESDGRYNAIHELQLKQVQFEQALNQALGIQLLAVVQPQGVDAARIGPFGPTDAASAAAGSPFASTTVIPGQSFAVSVHVADQGAVPVQVESVRLTPTAGDWKLTDQSPALNSLPAGTAADVLFSATVPQDAPITEPYFSRPTLEQSFYDIHDGRYLTLPTMPYPLSAHLTYTYNGVAVTAQEVVQTARRETGLGIALNPLLVAPAISVRVTPPAGVMPLSATTLPLDVIVHSSVKGPATGTVALKLPAGWRSEPATATFSTSRDNEDVHLQFQVDPHGVQAKQYLISAIATSGGKQFTQGFYTIGWPGIRPYPLYSPAAYRATGVDVKTAPSLRVAYVMGPGDDVPQSLENLGIHVTELSSSDLAGADLSGYDVILLGIRTYAARPELRVLNNRLLDYVKNGGVVISQYQTAEYDRNYAPYPLSVPGDAEKVVEEKGEVKITAPADPVLNWPNAITLRDFDGWVEERGHGFLRSYDAHYTAPVEMHDAGQDPQTGGLVYAQYGKGYYVYLAFAFFREMPEGVPGSYRIMANLLSIGKNPKLPH</sequence>
<evidence type="ECO:0000313" key="3">
    <source>
        <dbReference type="Proteomes" id="UP001634747"/>
    </source>
</evidence>
<feature type="chain" id="PRO_5046717360" evidence="1">
    <location>
        <begin position="24"/>
        <end position="963"/>
    </location>
</feature>
<feature type="signal peptide" evidence="1">
    <location>
        <begin position="1"/>
        <end position="23"/>
    </location>
</feature>
<proteinExistence type="predicted"/>
<keyword evidence="1" id="KW-0732">Signal</keyword>
<dbReference type="RefSeq" id="WP_263414647.1">
    <property type="nucleotide sequence ID" value="NZ_BAABBH010000001.1"/>
</dbReference>
<name>A0ABW9KPZ9_9BACT</name>
<reference evidence="2 3" key="1">
    <citation type="submission" date="2024-12" db="EMBL/GenBank/DDBJ databases">
        <authorList>
            <person name="Lee Y."/>
        </authorList>
    </citation>
    <scope>NUCLEOTIDE SEQUENCE [LARGE SCALE GENOMIC DNA]</scope>
    <source>
        <strain evidence="2 3">03SUJ4</strain>
    </source>
</reference>
<dbReference type="InterPro" id="IPR024078">
    <property type="entry name" value="LmbE-like_dom_sf"/>
</dbReference>
<dbReference type="InterPro" id="IPR003737">
    <property type="entry name" value="GlcNAc_PI_deacetylase-related"/>
</dbReference>
<dbReference type="InterPro" id="IPR029062">
    <property type="entry name" value="Class_I_gatase-like"/>
</dbReference>
<comment type="caution">
    <text evidence="2">The sequence shown here is derived from an EMBL/GenBank/DDBJ whole genome shotgun (WGS) entry which is preliminary data.</text>
</comment>
<dbReference type="Gene3D" id="3.40.50.880">
    <property type="match status" value="1"/>
</dbReference>
<organism evidence="2 3">
    <name type="scientific">Terriglobus aquaticus</name>
    <dbReference type="NCBI Taxonomy" id="940139"/>
    <lineage>
        <taxon>Bacteria</taxon>
        <taxon>Pseudomonadati</taxon>
        <taxon>Acidobacteriota</taxon>
        <taxon>Terriglobia</taxon>
        <taxon>Terriglobales</taxon>
        <taxon>Acidobacteriaceae</taxon>
        <taxon>Terriglobus</taxon>
    </lineage>
</organism>
<protein>
    <submittedName>
        <fullName evidence="2">PIG-L family deacetylase</fullName>
    </submittedName>
</protein>
<gene>
    <name evidence="2" type="ORF">ACK2TP_15530</name>
</gene>